<evidence type="ECO:0000256" key="1">
    <source>
        <dbReference type="ARBA" id="ARBA00004141"/>
    </source>
</evidence>
<dbReference type="EMBL" id="QUTC01003314">
    <property type="protein sequence ID" value="RHY70687.1"/>
    <property type="molecule type" value="Genomic_DNA"/>
</dbReference>
<keyword evidence="8" id="KW-0868">Chloride</keyword>
<sequence length="699" mass="76328">MQYPTSPCSIDESFVSYSERLPSLHIPTSPSLLRRQGTTAAHKKRYMHNWENIFGRHTSKYSARGLWDLIKKEGKIVLFLVLLGATGNVIHVFNLAFVLAANNFNHVVSVLDYGINESIVGLRWTQAKLFTYLESQQPTSPDEVWNYSLGGAIAWGLVFALISISWTHYVDPFAGTLEFHVNEADVAVAGSGIPEIKTILSADQRHAPGRYLRSRTLFAKSIGLATAQASGLSVGKEGPFVHTACIICHQLMKHCAFFHRIYRNESLHRHMYNAACAVGVASTFGAPIGGVLFSIEVTSSFLLLSNYWKSFVAAVSGSVMKQVLDYITTQSQQRLHSFQALFPTSYSDKSFGQLELFAFGLLGVLMGVLGATYVSMATRLRRFFAPLNRRFPLLWGGFISVVVTVVVFTPGPFNHLGVSDTLKDLCSPTPLGPNWQWQGSVLGPLAVSAVSKIFITLLSVSLPIPSGDFIPLFTAGAACGRLVGELILFIFPTVDIVPGGYALVGGAALVASSTHTISVADVMEDQLTCLPNRTTKCEIRALLKRFSRSSVPVVVDRSSRLFCGCVAREDLHALLTEDDHDGASNLQTTTTGGVYMRQAEAGSTSTMVVDAVDDDHVVVLSDVVEMSGNVLKVDEDTPLETVHLLFEMLKCAKLFVTKFGVLEGVVTRASMHNRLTYLAPPDPSALLQQPVERHDDMVC</sequence>
<evidence type="ECO:0000256" key="7">
    <source>
        <dbReference type="ARBA" id="ARBA00023136"/>
    </source>
</evidence>
<feature type="transmembrane region" description="Helical" evidence="9">
    <location>
        <begin position="272"/>
        <end position="295"/>
    </location>
</feature>
<dbReference type="GO" id="GO:0005247">
    <property type="term" value="F:voltage-gated chloride channel activity"/>
    <property type="evidence" value="ECO:0007669"/>
    <property type="project" value="TreeGrafter"/>
</dbReference>
<dbReference type="Gene3D" id="1.10.3080.10">
    <property type="entry name" value="Clc chloride channel"/>
    <property type="match status" value="1"/>
</dbReference>
<organism evidence="13 16">
    <name type="scientific">Aphanomyces astaci</name>
    <name type="common">Crayfish plague agent</name>
    <dbReference type="NCBI Taxonomy" id="112090"/>
    <lineage>
        <taxon>Eukaryota</taxon>
        <taxon>Sar</taxon>
        <taxon>Stramenopiles</taxon>
        <taxon>Oomycota</taxon>
        <taxon>Saprolegniomycetes</taxon>
        <taxon>Saprolegniales</taxon>
        <taxon>Verrucalvaceae</taxon>
        <taxon>Aphanomyces</taxon>
    </lineage>
</organism>
<dbReference type="PANTHER" id="PTHR45720">
    <property type="entry name" value="CHLORIDE CHANNEL PROTEIN 2"/>
    <property type="match status" value="1"/>
</dbReference>
<evidence type="ECO:0000313" key="16">
    <source>
        <dbReference type="Proteomes" id="UP000265716"/>
    </source>
</evidence>
<dbReference type="EMBL" id="QUTD01004124">
    <property type="protein sequence ID" value="RHY69602.1"/>
    <property type="molecule type" value="Genomic_DNA"/>
</dbReference>
<evidence type="ECO:0000256" key="9">
    <source>
        <dbReference type="SAM" id="Phobius"/>
    </source>
</evidence>
<keyword evidence="4" id="KW-0677">Repeat</keyword>
<evidence type="ECO:0000313" key="19">
    <source>
        <dbReference type="Proteomes" id="UP000283543"/>
    </source>
</evidence>
<feature type="transmembrane region" description="Helical" evidence="9">
    <location>
        <begin position="144"/>
        <end position="164"/>
    </location>
</feature>
<dbReference type="PRINTS" id="PR00762">
    <property type="entry name" value="CLCHANNEL"/>
</dbReference>
<dbReference type="InterPro" id="IPR050970">
    <property type="entry name" value="Cl_channel_volt-gated"/>
</dbReference>
<proteinExistence type="predicted"/>
<dbReference type="Proteomes" id="UP000266196">
    <property type="component" value="Unassembled WGS sequence"/>
</dbReference>
<dbReference type="InterPro" id="IPR046342">
    <property type="entry name" value="CBS_dom_sf"/>
</dbReference>
<dbReference type="Proteomes" id="UP000283543">
    <property type="component" value="Unassembled WGS sequence"/>
</dbReference>
<reference evidence="16 17" key="1">
    <citation type="submission" date="2018-08" db="EMBL/GenBank/DDBJ databases">
        <title>Aphanomyces genome sequencing and annotation.</title>
        <authorList>
            <person name="Minardi D."/>
            <person name="Oidtmann B."/>
            <person name="Van Der Giezen M."/>
            <person name="Studholme D.J."/>
        </authorList>
    </citation>
    <scope>NUCLEOTIDE SEQUENCE [LARGE SCALE GENOMIC DNA]</scope>
    <source>
        <strain evidence="14 17">197901</strain>
        <strain evidence="12 18">D2</strain>
        <strain evidence="15 20">FDL457</strain>
        <strain evidence="13 16">SA</strain>
        <strain evidence="11 19">Si</strain>
    </source>
</reference>
<evidence type="ECO:0000256" key="8">
    <source>
        <dbReference type="ARBA" id="ARBA00023214"/>
    </source>
</evidence>
<dbReference type="EMBL" id="QUTF01009546">
    <property type="protein sequence ID" value="RHZ34940.1"/>
    <property type="molecule type" value="Genomic_DNA"/>
</dbReference>
<keyword evidence="5 9" id="KW-1133">Transmembrane helix</keyword>
<dbReference type="GO" id="GO:0016020">
    <property type="term" value="C:membrane"/>
    <property type="evidence" value="ECO:0007669"/>
    <property type="project" value="UniProtKB-SubCell"/>
</dbReference>
<feature type="transmembrane region" description="Helical" evidence="9">
    <location>
        <begin position="356"/>
        <end position="380"/>
    </location>
</feature>
<evidence type="ECO:0000259" key="10">
    <source>
        <dbReference type="Pfam" id="PF00571"/>
    </source>
</evidence>
<gene>
    <name evidence="15" type="ORF">DYB26_006283</name>
    <name evidence="12" type="ORF">DYB30_008023</name>
    <name evidence="14" type="ORF">DYB31_005632</name>
    <name evidence="11" type="ORF">DYB34_002503</name>
    <name evidence="13" type="ORF">DYB38_009023</name>
</gene>
<comment type="subcellular location">
    <subcellularLocation>
        <location evidence="1">Membrane</location>
        <topology evidence="1">Multi-pass membrane protein</topology>
    </subcellularLocation>
</comment>
<dbReference type="Pfam" id="PF00571">
    <property type="entry name" value="CBS"/>
    <property type="match status" value="1"/>
</dbReference>
<evidence type="ECO:0000256" key="3">
    <source>
        <dbReference type="ARBA" id="ARBA00022692"/>
    </source>
</evidence>
<evidence type="ECO:0000313" key="14">
    <source>
        <dbReference type="EMBL" id="RHZ24707.1"/>
    </source>
</evidence>
<keyword evidence="6" id="KW-0406">Ion transport</keyword>
<evidence type="ECO:0000313" key="18">
    <source>
        <dbReference type="Proteomes" id="UP000266643"/>
    </source>
</evidence>
<evidence type="ECO:0000256" key="2">
    <source>
        <dbReference type="ARBA" id="ARBA00022448"/>
    </source>
</evidence>
<dbReference type="PANTHER" id="PTHR45720:SF10">
    <property type="entry name" value="CHLORIDE CHANNEL PROTEIN 2"/>
    <property type="match status" value="1"/>
</dbReference>
<protein>
    <recommendedName>
        <fullName evidence="10">CBS domain-containing protein</fullName>
    </recommendedName>
</protein>
<evidence type="ECO:0000313" key="11">
    <source>
        <dbReference type="EMBL" id="RHY38552.1"/>
    </source>
</evidence>
<keyword evidence="3 9" id="KW-0812">Transmembrane</keyword>
<name>A0A397DSS2_APHAT</name>
<dbReference type="Proteomes" id="UP000266643">
    <property type="component" value="Unassembled WGS sequence"/>
</dbReference>
<dbReference type="SUPFAM" id="SSF54631">
    <property type="entry name" value="CBS-domain pair"/>
    <property type="match status" value="1"/>
</dbReference>
<evidence type="ECO:0000256" key="5">
    <source>
        <dbReference type="ARBA" id="ARBA00022989"/>
    </source>
</evidence>
<feature type="transmembrane region" description="Helical" evidence="9">
    <location>
        <begin position="441"/>
        <end position="462"/>
    </location>
</feature>
<evidence type="ECO:0000313" key="13">
    <source>
        <dbReference type="EMBL" id="RHY70687.1"/>
    </source>
</evidence>
<dbReference type="InterPro" id="IPR014743">
    <property type="entry name" value="Cl-channel_core"/>
</dbReference>
<dbReference type="Proteomes" id="UP000286510">
    <property type="component" value="Unassembled WGS sequence"/>
</dbReference>
<feature type="domain" description="CBS" evidence="10">
    <location>
        <begin position="621"/>
        <end position="669"/>
    </location>
</feature>
<evidence type="ECO:0000313" key="15">
    <source>
        <dbReference type="EMBL" id="RHZ34940.1"/>
    </source>
</evidence>
<evidence type="ECO:0000313" key="20">
    <source>
        <dbReference type="Proteomes" id="UP000286510"/>
    </source>
</evidence>
<dbReference type="SUPFAM" id="SSF81340">
    <property type="entry name" value="Clc chloride channel"/>
    <property type="match status" value="1"/>
</dbReference>
<evidence type="ECO:0000313" key="17">
    <source>
        <dbReference type="Proteomes" id="UP000266196"/>
    </source>
</evidence>
<feature type="transmembrane region" description="Helical" evidence="9">
    <location>
        <begin position="76"/>
        <end position="101"/>
    </location>
</feature>
<dbReference type="InterPro" id="IPR001807">
    <property type="entry name" value="ClC"/>
</dbReference>
<keyword evidence="2" id="KW-0813">Transport</keyword>
<evidence type="ECO:0000256" key="6">
    <source>
        <dbReference type="ARBA" id="ARBA00023065"/>
    </source>
</evidence>
<feature type="transmembrane region" description="Helical" evidence="9">
    <location>
        <begin position="469"/>
        <end position="491"/>
    </location>
</feature>
<dbReference type="VEuPathDB" id="FungiDB:H257_09589"/>
<evidence type="ECO:0000256" key="4">
    <source>
        <dbReference type="ARBA" id="ARBA00022737"/>
    </source>
</evidence>
<comment type="caution">
    <text evidence="13">The sequence shown here is derived from an EMBL/GenBank/DDBJ whole genome shotgun (WGS) entry which is preliminary data.</text>
</comment>
<dbReference type="EMBL" id="QUTE01008415">
    <property type="protein sequence ID" value="RHZ24707.1"/>
    <property type="molecule type" value="Genomic_DNA"/>
</dbReference>
<dbReference type="Gene3D" id="3.10.580.10">
    <property type="entry name" value="CBS-domain"/>
    <property type="match status" value="1"/>
</dbReference>
<dbReference type="Proteomes" id="UP000265716">
    <property type="component" value="Unassembled WGS sequence"/>
</dbReference>
<keyword evidence="7 9" id="KW-0472">Membrane</keyword>
<dbReference type="EMBL" id="QUTB01011049">
    <property type="protein sequence ID" value="RHY38552.1"/>
    <property type="molecule type" value="Genomic_DNA"/>
</dbReference>
<dbReference type="Pfam" id="PF00654">
    <property type="entry name" value="Voltage_CLC"/>
    <property type="match status" value="1"/>
</dbReference>
<feature type="transmembrane region" description="Helical" evidence="9">
    <location>
        <begin position="392"/>
        <end position="413"/>
    </location>
</feature>
<dbReference type="AlphaFoldDB" id="A0A397DSS2"/>
<accession>A0A397DSS2</accession>
<evidence type="ECO:0000313" key="12">
    <source>
        <dbReference type="EMBL" id="RHY69602.1"/>
    </source>
</evidence>
<dbReference type="InterPro" id="IPR000644">
    <property type="entry name" value="CBS_dom"/>
</dbReference>